<evidence type="ECO:0000313" key="1">
    <source>
        <dbReference type="EMBL" id="KAL3861633.1"/>
    </source>
</evidence>
<name>A0ABD3VKS0_SINWO</name>
<accession>A0ABD3VKS0</accession>
<protein>
    <submittedName>
        <fullName evidence="1">Uncharacterized protein</fullName>
    </submittedName>
</protein>
<organism evidence="1 2">
    <name type="scientific">Sinanodonta woodiana</name>
    <name type="common">Chinese pond mussel</name>
    <name type="synonym">Anodonta woodiana</name>
    <dbReference type="NCBI Taxonomy" id="1069815"/>
    <lineage>
        <taxon>Eukaryota</taxon>
        <taxon>Metazoa</taxon>
        <taxon>Spiralia</taxon>
        <taxon>Lophotrochozoa</taxon>
        <taxon>Mollusca</taxon>
        <taxon>Bivalvia</taxon>
        <taxon>Autobranchia</taxon>
        <taxon>Heteroconchia</taxon>
        <taxon>Palaeoheterodonta</taxon>
        <taxon>Unionida</taxon>
        <taxon>Unionoidea</taxon>
        <taxon>Unionidae</taxon>
        <taxon>Unioninae</taxon>
        <taxon>Sinanodonta</taxon>
    </lineage>
</organism>
<proteinExistence type="predicted"/>
<gene>
    <name evidence="1" type="ORF">ACJMK2_007658</name>
</gene>
<dbReference type="Proteomes" id="UP001634394">
    <property type="component" value="Unassembled WGS sequence"/>
</dbReference>
<reference evidence="1 2" key="1">
    <citation type="submission" date="2024-11" db="EMBL/GenBank/DDBJ databases">
        <title>Chromosome-level genome assembly of the freshwater bivalve Anodonta woodiana.</title>
        <authorList>
            <person name="Chen X."/>
        </authorList>
    </citation>
    <scope>NUCLEOTIDE SEQUENCE [LARGE SCALE GENOMIC DNA]</scope>
    <source>
        <strain evidence="1">MN2024</strain>
        <tissue evidence="1">Gills</tissue>
    </source>
</reference>
<evidence type="ECO:0000313" key="2">
    <source>
        <dbReference type="Proteomes" id="UP001634394"/>
    </source>
</evidence>
<comment type="caution">
    <text evidence="1">The sequence shown here is derived from an EMBL/GenBank/DDBJ whole genome shotgun (WGS) entry which is preliminary data.</text>
</comment>
<dbReference type="EMBL" id="JBJQND010000011">
    <property type="protein sequence ID" value="KAL3861633.1"/>
    <property type="molecule type" value="Genomic_DNA"/>
</dbReference>
<sequence length="82" mass="9335">AATNAETVWLRDVTKRLQTDKRGVTDPDLPDQLSFHLKSSTHDLVLNLRRNYQIDPNADIFIVKTLNDGRSVLEKDQISEMG</sequence>
<feature type="non-terminal residue" evidence="1">
    <location>
        <position position="1"/>
    </location>
</feature>
<feature type="non-terminal residue" evidence="1">
    <location>
        <position position="82"/>
    </location>
</feature>
<keyword evidence="2" id="KW-1185">Reference proteome</keyword>
<dbReference type="AlphaFoldDB" id="A0ABD3VKS0"/>